<dbReference type="EC" id="5.6.2.4" evidence="7"/>
<gene>
    <name evidence="12" type="primary">addA</name>
    <name evidence="12" type="ORF">TFUB20_01628</name>
</gene>
<reference evidence="12 13" key="1">
    <citation type="submission" date="2016-09" db="EMBL/GenBank/DDBJ databases">
        <authorList>
            <person name="Capua I."/>
            <person name="De Benedictis P."/>
            <person name="Joannis T."/>
            <person name="Lombin L.H."/>
            <person name="Cattoli G."/>
        </authorList>
    </citation>
    <scope>NUCLEOTIDE SEQUENCE [LARGE SCALE GENOMIC DNA]</scope>
    <source>
        <strain evidence="12 13">UB20</strain>
    </source>
</reference>
<evidence type="ECO:0000313" key="13">
    <source>
        <dbReference type="Proteomes" id="UP000182057"/>
    </source>
</evidence>
<evidence type="ECO:0000256" key="3">
    <source>
        <dbReference type="ARBA" id="ARBA00022806"/>
    </source>
</evidence>
<dbReference type="PROSITE" id="PS51217">
    <property type="entry name" value="UVRD_HELICASE_CTER"/>
    <property type="match status" value="1"/>
</dbReference>
<dbReference type="InterPro" id="IPR014016">
    <property type="entry name" value="UvrD-like_ATP-bd"/>
</dbReference>
<name>A0A1D3UQ12_TANFO</name>
<evidence type="ECO:0000256" key="9">
    <source>
        <dbReference type="PROSITE-ProRule" id="PRU00560"/>
    </source>
</evidence>
<dbReference type="GO" id="GO:0000725">
    <property type="term" value="P:recombinational repair"/>
    <property type="evidence" value="ECO:0007669"/>
    <property type="project" value="TreeGrafter"/>
</dbReference>
<dbReference type="EMBL" id="FMMM01000057">
    <property type="protein sequence ID" value="SCQ22181.1"/>
    <property type="molecule type" value="Genomic_DNA"/>
</dbReference>
<evidence type="ECO:0000313" key="12">
    <source>
        <dbReference type="EMBL" id="SCQ22181.1"/>
    </source>
</evidence>
<protein>
    <recommendedName>
        <fullName evidence="7">DNA 3'-5' helicase</fullName>
        <ecNumber evidence="7">5.6.2.4</ecNumber>
    </recommendedName>
</protein>
<evidence type="ECO:0000256" key="6">
    <source>
        <dbReference type="ARBA" id="ARBA00034617"/>
    </source>
</evidence>
<dbReference type="GO" id="GO:0005524">
    <property type="term" value="F:ATP binding"/>
    <property type="evidence" value="ECO:0007669"/>
    <property type="project" value="UniProtKB-UniRule"/>
</dbReference>
<dbReference type="InterPro" id="IPR000212">
    <property type="entry name" value="DNA_helicase_UvrD/REP"/>
</dbReference>
<dbReference type="GO" id="GO:0003677">
    <property type="term" value="F:DNA binding"/>
    <property type="evidence" value="ECO:0007669"/>
    <property type="project" value="InterPro"/>
</dbReference>
<dbReference type="Pfam" id="PF00580">
    <property type="entry name" value="UvrD-helicase"/>
    <property type="match status" value="2"/>
</dbReference>
<feature type="binding site" evidence="9">
    <location>
        <begin position="7"/>
        <end position="14"/>
    </location>
    <ligand>
        <name>ATP</name>
        <dbReference type="ChEBI" id="CHEBI:30616"/>
    </ligand>
</feature>
<keyword evidence="5" id="KW-0413">Isomerase</keyword>
<evidence type="ECO:0000256" key="7">
    <source>
        <dbReference type="ARBA" id="ARBA00034808"/>
    </source>
</evidence>
<evidence type="ECO:0000256" key="8">
    <source>
        <dbReference type="ARBA" id="ARBA00048988"/>
    </source>
</evidence>
<organism evidence="12 13">
    <name type="scientific">Tannerella forsythia</name>
    <name type="common">Bacteroides forsythus</name>
    <dbReference type="NCBI Taxonomy" id="28112"/>
    <lineage>
        <taxon>Bacteria</taxon>
        <taxon>Pseudomonadati</taxon>
        <taxon>Bacteroidota</taxon>
        <taxon>Bacteroidia</taxon>
        <taxon>Bacteroidales</taxon>
        <taxon>Tannerellaceae</taxon>
        <taxon>Tannerella</taxon>
    </lineage>
</organism>
<dbReference type="PANTHER" id="PTHR11070:SF67">
    <property type="entry name" value="DNA 3'-5' HELICASE"/>
    <property type="match status" value="1"/>
</dbReference>
<comment type="catalytic activity">
    <reaction evidence="8">
        <text>ATP + H2O = ADP + phosphate + H(+)</text>
        <dbReference type="Rhea" id="RHEA:13065"/>
        <dbReference type="ChEBI" id="CHEBI:15377"/>
        <dbReference type="ChEBI" id="CHEBI:15378"/>
        <dbReference type="ChEBI" id="CHEBI:30616"/>
        <dbReference type="ChEBI" id="CHEBI:43474"/>
        <dbReference type="ChEBI" id="CHEBI:456216"/>
        <dbReference type="EC" id="5.6.2.4"/>
    </reaction>
</comment>
<dbReference type="GO" id="GO:0005829">
    <property type="term" value="C:cytosol"/>
    <property type="evidence" value="ECO:0007669"/>
    <property type="project" value="TreeGrafter"/>
</dbReference>
<keyword evidence="3 9" id="KW-0347">Helicase</keyword>
<evidence type="ECO:0000259" key="10">
    <source>
        <dbReference type="PROSITE" id="PS51198"/>
    </source>
</evidence>
<feature type="domain" description="UvrD-like helicase ATP-binding" evidence="10">
    <location>
        <begin position="1"/>
        <end position="462"/>
    </location>
</feature>
<dbReference type="SUPFAM" id="SSF52540">
    <property type="entry name" value="P-loop containing nucleoside triphosphate hydrolases"/>
    <property type="match status" value="1"/>
</dbReference>
<evidence type="ECO:0000256" key="1">
    <source>
        <dbReference type="ARBA" id="ARBA00022741"/>
    </source>
</evidence>
<evidence type="ECO:0000259" key="11">
    <source>
        <dbReference type="PROSITE" id="PS51217"/>
    </source>
</evidence>
<evidence type="ECO:0000256" key="2">
    <source>
        <dbReference type="ARBA" id="ARBA00022801"/>
    </source>
</evidence>
<sequence length="1074" mass="123869">MLTIYRASAGTGKTHTLTGDYLRMLFAAPDAYRHILAVTFTNKATEEMKNRILSELYLLASGQSSDYTGMLTEAYRLTEQQLRSRARTTLIRILHDYSAFNVSTIDHFFQQTVRAFVREIGLPGNYRIEMDRDLVLSEAIDGLLSDLDNDEHKDLLEWLLRFSEEKVEKGETWDLRTEIRKLSNELFKENYKAFHSEVNRDIADRAALAEYKNMLYAILRSTERQAVQIGEKGRRVMEWHGLFPSDFKGGARSAFFLFDRLAEGNMKEPSATFRALPDHVENWYTKTTPPERRQVIEQAYAEGLNECVHDVCRFFDGLMNYYTALAISRNLYTLGILSDIEQQIRQWREEKNRMLIADTTELLNRIIDGSDIPFIYEKTGTRIEHYMIDEFQDTSAMQWHNFRPLLKESLAYRRANLIVGDIKQSIYRFRNSDWTLLDKQIRCDFPASWLTEKTLAENWRSCRNVVEFNNALFSVVPQLLQVLYNEGIDQAALSQESRERYAGKIVSAYSRSYQDVAPPFRAKEGHVRIELLPDEDEHSWKDEALQRLPVVIEQLQKNGYQLRDIAVLVRTRSEGIRVADTLLHYKETHADTPFRYDIISEDALLIGQASSVRFMIGMLQYLNWPDEGTAARTVEVVHAVMQMKTSAGTSAQTIWKEPETAFAPEILSELQRLSHRSFYETVEGLYRLFKADFPENEQVFVQAFLDLTAEYGERETSDIGRFLKWWKETGCQSKIAMPDTQNAIRILTIHKSKGLGFKAVILPFGDWEVDSKSSTMLWCHPASPPFNRLHVVPVNYTKDLCRTLFAEAYYHEKLHAYIDGLNTLYVALTRAKEELIVFTPDDKASGTQVISQLLRAALVSDCHATAEGDLLRPLANGYRPEENVFEWGKPWQPDSTPASGTEELPMKRIPSVRPDERMFLHLHRQGDFFDDPARRYGILMHDLLSRIRTTTDIPAAVSAKETAGEISREEAYGLIERLQTLLNEPSVRPWFDGSMQILNETDILVGNGHSSRPDRIMLDGKRAVGVDYKFGTRKDRRYIRQMSTYIQLLRAMGFAHVEGFLWYVELGEMEAVSD</sequence>
<dbReference type="Gene3D" id="1.10.3170.10">
    <property type="entry name" value="Recbcd, chain B, domain 2"/>
    <property type="match status" value="1"/>
</dbReference>
<dbReference type="Gene3D" id="3.40.50.300">
    <property type="entry name" value="P-loop containing nucleotide triphosphate hydrolases"/>
    <property type="match status" value="3"/>
</dbReference>
<accession>A0A1D3UQ12</accession>
<dbReference type="InterPro" id="IPR027417">
    <property type="entry name" value="P-loop_NTPase"/>
</dbReference>
<dbReference type="PANTHER" id="PTHR11070">
    <property type="entry name" value="UVRD / RECB / PCRA DNA HELICASE FAMILY MEMBER"/>
    <property type="match status" value="1"/>
</dbReference>
<dbReference type="GO" id="GO:0016887">
    <property type="term" value="F:ATP hydrolysis activity"/>
    <property type="evidence" value="ECO:0007669"/>
    <property type="project" value="RHEA"/>
</dbReference>
<dbReference type="Proteomes" id="UP000182057">
    <property type="component" value="Unassembled WGS sequence"/>
</dbReference>
<evidence type="ECO:0000256" key="4">
    <source>
        <dbReference type="ARBA" id="ARBA00022840"/>
    </source>
</evidence>
<keyword evidence="4 9" id="KW-0067">ATP-binding</keyword>
<keyword evidence="2 9" id="KW-0378">Hydrolase</keyword>
<keyword evidence="1 9" id="KW-0547">Nucleotide-binding</keyword>
<dbReference type="RefSeq" id="WP_074449907.1">
    <property type="nucleotide sequence ID" value="NZ_FMMM01000057.1"/>
</dbReference>
<dbReference type="InterPro" id="IPR014017">
    <property type="entry name" value="DNA_helicase_UvrD-like_C"/>
</dbReference>
<comment type="catalytic activity">
    <reaction evidence="6">
        <text>Couples ATP hydrolysis with the unwinding of duplex DNA by translocating in the 3'-5' direction.</text>
        <dbReference type="EC" id="5.6.2.4"/>
    </reaction>
</comment>
<proteinExistence type="predicted"/>
<dbReference type="Pfam" id="PF13361">
    <property type="entry name" value="UvrD_C"/>
    <property type="match status" value="1"/>
</dbReference>
<evidence type="ECO:0000256" key="5">
    <source>
        <dbReference type="ARBA" id="ARBA00023235"/>
    </source>
</evidence>
<dbReference type="AlphaFoldDB" id="A0A1D3UQ12"/>
<dbReference type="OrthoDB" id="9810135at2"/>
<feature type="domain" description="UvrD-like helicase C-terminal" evidence="11">
    <location>
        <begin position="496"/>
        <end position="754"/>
    </location>
</feature>
<dbReference type="PROSITE" id="PS51198">
    <property type="entry name" value="UVRD_HELICASE_ATP_BIND"/>
    <property type="match status" value="1"/>
</dbReference>
<dbReference type="GO" id="GO:0043138">
    <property type="term" value="F:3'-5' DNA helicase activity"/>
    <property type="evidence" value="ECO:0007669"/>
    <property type="project" value="UniProtKB-EC"/>
</dbReference>